<keyword evidence="2 4" id="KW-0808">Transferase</keyword>
<dbReference type="PANTHER" id="PTHR43285:SF2">
    <property type="entry name" value="ANTHRANILATE PHOSPHORIBOSYLTRANSFERASE"/>
    <property type="match status" value="1"/>
</dbReference>
<dbReference type="EMBL" id="JBHUIP010000012">
    <property type="protein sequence ID" value="MFD2263824.1"/>
    <property type="molecule type" value="Genomic_DNA"/>
</dbReference>
<keyword evidence="1" id="KW-0328">Glycosyltransferase</keyword>
<evidence type="ECO:0000313" key="5">
    <source>
        <dbReference type="Proteomes" id="UP001597295"/>
    </source>
</evidence>
<evidence type="ECO:0000256" key="1">
    <source>
        <dbReference type="ARBA" id="ARBA00022676"/>
    </source>
</evidence>
<accession>A0ABW5DSB3</accession>
<proteinExistence type="predicted"/>
<feature type="domain" description="Glycosyl transferase family 3 N-terminal" evidence="3">
    <location>
        <begin position="33"/>
        <end position="85"/>
    </location>
</feature>
<protein>
    <submittedName>
        <fullName evidence="4">Glycosyl transferase family protein</fullName>
    </submittedName>
</protein>
<keyword evidence="5" id="KW-1185">Reference proteome</keyword>
<dbReference type="Proteomes" id="UP001597295">
    <property type="component" value="Unassembled WGS sequence"/>
</dbReference>
<dbReference type="InterPro" id="IPR035902">
    <property type="entry name" value="Nuc_phospho_transferase"/>
</dbReference>
<dbReference type="GO" id="GO:0016740">
    <property type="term" value="F:transferase activity"/>
    <property type="evidence" value="ECO:0007669"/>
    <property type="project" value="UniProtKB-KW"/>
</dbReference>
<evidence type="ECO:0000256" key="2">
    <source>
        <dbReference type="ARBA" id="ARBA00022679"/>
    </source>
</evidence>
<dbReference type="InterPro" id="IPR017459">
    <property type="entry name" value="Glycosyl_Trfase_fam3_N_dom"/>
</dbReference>
<dbReference type="InterPro" id="IPR005940">
    <property type="entry name" value="Anthranilate_Pribosyl_Tfrase"/>
</dbReference>
<organism evidence="4 5">
    <name type="scientific">Lacibacterium aquatile</name>
    <dbReference type="NCBI Taxonomy" id="1168082"/>
    <lineage>
        <taxon>Bacteria</taxon>
        <taxon>Pseudomonadati</taxon>
        <taxon>Pseudomonadota</taxon>
        <taxon>Alphaproteobacteria</taxon>
        <taxon>Rhodospirillales</taxon>
        <taxon>Rhodospirillaceae</taxon>
    </lineage>
</organism>
<sequence length="324" mass="33777">MSDDENAPGLTQLPHDRHSFAPVVRAIGRGPGRGRSLTESEADQAMTAILREEATPEQVGAFLMLLRYRGETADELAGFVRAVRRESALPWPVTVDFDWPSYADGPSRGAPWFALSAKLVSRAGISVLLHGSLEGPGRTAIRPTLDGIGIPVAASAAEVGSLTWVETKVLSPGLARLLSLRGFLGLRSPANTIARLLDPAGATAGMDGVFHPPYIALHRDAAEKLGRTGVGVLKGGGGEAERAPAKACRLVTAQGETDWPAIISTAGAKPATQDAVGLWHGSVSDPVAEAIVIGTAALALFLAGKADAPAEAEALARELWASRR</sequence>
<evidence type="ECO:0000259" key="3">
    <source>
        <dbReference type="Pfam" id="PF02885"/>
    </source>
</evidence>
<dbReference type="SUPFAM" id="SSF47648">
    <property type="entry name" value="Nucleoside phosphorylase/phosphoribosyltransferase N-terminal domain"/>
    <property type="match status" value="1"/>
</dbReference>
<gene>
    <name evidence="4" type="ORF">ACFSM5_13060</name>
</gene>
<dbReference type="Gene3D" id="1.20.970.10">
    <property type="entry name" value="Transferase, Pyrimidine Nucleoside Phosphorylase, Chain C"/>
    <property type="match status" value="1"/>
</dbReference>
<comment type="caution">
    <text evidence="4">The sequence shown here is derived from an EMBL/GenBank/DDBJ whole genome shotgun (WGS) entry which is preliminary data.</text>
</comment>
<dbReference type="RefSeq" id="WP_379876869.1">
    <property type="nucleotide sequence ID" value="NZ_JBHUIP010000012.1"/>
</dbReference>
<dbReference type="SUPFAM" id="SSF52418">
    <property type="entry name" value="Nucleoside phosphorylase/phosphoribosyltransferase catalytic domain"/>
    <property type="match status" value="1"/>
</dbReference>
<name>A0ABW5DSB3_9PROT</name>
<dbReference type="InterPro" id="IPR036320">
    <property type="entry name" value="Glycosyl_Trfase_fam3_N_dom_sf"/>
</dbReference>
<dbReference type="PANTHER" id="PTHR43285">
    <property type="entry name" value="ANTHRANILATE PHOSPHORIBOSYLTRANSFERASE"/>
    <property type="match status" value="1"/>
</dbReference>
<reference evidence="5" key="1">
    <citation type="journal article" date="2019" name="Int. J. Syst. Evol. Microbiol.">
        <title>The Global Catalogue of Microorganisms (GCM) 10K type strain sequencing project: providing services to taxonomists for standard genome sequencing and annotation.</title>
        <authorList>
            <consortium name="The Broad Institute Genomics Platform"/>
            <consortium name="The Broad Institute Genome Sequencing Center for Infectious Disease"/>
            <person name="Wu L."/>
            <person name="Ma J."/>
        </authorList>
    </citation>
    <scope>NUCLEOTIDE SEQUENCE [LARGE SCALE GENOMIC DNA]</scope>
    <source>
        <strain evidence="5">CGMCC 1.19062</strain>
    </source>
</reference>
<dbReference type="Pfam" id="PF02885">
    <property type="entry name" value="Glycos_trans_3N"/>
    <property type="match status" value="1"/>
</dbReference>
<dbReference type="Gene3D" id="3.40.1030.10">
    <property type="entry name" value="Nucleoside phosphorylase/phosphoribosyltransferase catalytic domain"/>
    <property type="match status" value="1"/>
</dbReference>
<evidence type="ECO:0000313" key="4">
    <source>
        <dbReference type="EMBL" id="MFD2263824.1"/>
    </source>
</evidence>
<dbReference type="NCBIfam" id="NF006564">
    <property type="entry name" value="PRK09071.1"/>
    <property type="match status" value="1"/>
</dbReference>